<reference evidence="2" key="1">
    <citation type="submission" date="2021-11" db="EMBL/GenBank/DDBJ databases">
        <authorList>
            <consortium name="Genoscope - CEA"/>
            <person name="William W."/>
        </authorList>
    </citation>
    <scope>NUCLEOTIDE SEQUENCE</scope>
</reference>
<keyword evidence="1" id="KW-0812">Transmembrane</keyword>
<evidence type="ECO:0000313" key="3">
    <source>
        <dbReference type="Proteomes" id="UP000789595"/>
    </source>
</evidence>
<feature type="transmembrane region" description="Helical" evidence="1">
    <location>
        <begin position="31"/>
        <end position="50"/>
    </location>
</feature>
<proteinExistence type="predicted"/>
<sequence length="161" mass="17470">MALRATGVSAKEQASKDGITMLRVARLMRQTAAILTLSGVLTLVQATYLALTQDWSKIFDALGMIDDFTISYWLLVGAAAFEAITNTKNQDDIDYTETILKPMESLWASVRLPLLIPVLMLAYECRTAVVAAIGAVQSLFASPEAVVAEPAKRGLFALFGR</sequence>
<organism evidence="2 3">
    <name type="scientific">Pelagomonas calceolata</name>
    <dbReference type="NCBI Taxonomy" id="35677"/>
    <lineage>
        <taxon>Eukaryota</taxon>
        <taxon>Sar</taxon>
        <taxon>Stramenopiles</taxon>
        <taxon>Ochrophyta</taxon>
        <taxon>Pelagophyceae</taxon>
        <taxon>Pelagomonadales</taxon>
        <taxon>Pelagomonadaceae</taxon>
        <taxon>Pelagomonas</taxon>
    </lineage>
</organism>
<feature type="transmembrane region" description="Helical" evidence="1">
    <location>
        <begin position="70"/>
        <end position="85"/>
    </location>
</feature>
<evidence type="ECO:0000256" key="1">
    <source>
        <dbReference type="SAM" id="Phobius"/>
    </source>
</evidence>
<dbReference type="EMBL" id="CAKKNE010000001">
    <property type="protein sequence ID" value="CAH0365707.1"/>
    <property type="molecule type" value="Genomic_DNA"/>
</dbReference>
<keyword evidence="1" id="KW-0472">Membrane</keyword>
<keyword evidence="1" id="KW-1133">Transmembrane helix</keyword>
<keyword evidence="3" id="KW-1185">Reference proteome</keyword>
<comment type="caution">
    <text evidence="2">The sequence shown here is derived from an EMBL/GenBank/DDBJ whole genome shotgun (WGS) entry which is preliminary data.</text>
</comment>
<accession>A0A8J2WRE2</accession>
<dbReference type="AlphaFoldDB" id="A0A8J2WRE2"/>
<name>A0A8J2WRE2_9STRA</name>
<gene>
    <name evidence="2" type="ORF">PECAL_1P21580</name>
</gene>
<protein>
    <submittedName>
        <fullName evidence="2">Uncharacterized protein</fullName>
    </submittedName>
</protein>
<evidence type="ECO:0000313" key="2">
    <source>
        <dbReference type="EMBL" id="CAH0365707.1"/>
    </source>
</evidence>
<dbReference type="Proteomes" id="UP000789595">
    <property type="component" value="Unassembled WGS sequence"/>
</dbReference>